<dbReference type="SUPFAM" id="SSF49464">
    <property type="entry name" value="Carboxypeptidase regulatory domain-like"/>
    <property type="match status" value="1"/>
</dbReference>
<dbReference type="EMBL" id="LSFM01000025">
    <property type="protein sequence ID" value="OBY61887.1"/>
    <property type="molecule type" value="Genomic_DNA"/>
</dbReference>
<proteinExistence type="inferred from homology"/>
<dbReference type="PROSITE" id="PS52016">
    <property type="entry name" value="TONB_DEPENDENT_REC_3"/>
    <property type="match status" value="1"/>
</dbReference>
<evidence type="ECO:0000313" key="12">
    <source>
        <dbReference type="Proteomes" id="UP000092584"/>
    </source>
</evidence>
<dbReference type="GO" id="GO:0009279">
    <property type="term" value="C:cell outer membrane"/>
    <property type="evidence" value="ECO:0007669"/>
    <property type="project" value="UniProtKB-SubCell"/>
</dbReference>
<feature type="domain" description="TonB-dependent receptor plug" evidence="10">
    <location>
        <begin position="114"/>
        <end position="223"/>
    </location>
</feature>
<dbReference type="InterPro" id="IPR023997">
    <property type="entry name" value="TonB-dep_OMP_SusC/RagA_CS"/>
</dbReference>
<accession>A0A1B8TQD9</accession>
<keyword evidence="3 8" id="KW-1134">Transmembrane beta strand</keyword>
<keyword evidence="12" id="KW-1185">Reference proteome</keyword>
<dbReference type="AlphaFoldDB" id="A0A1B8TQD9"/>
<comment type="caution">
    <text evidence="11">The sequence shown here is derived from an EMBL/GenBank/DDBJ whole genome shotgun (WGS) entry which is preliminary data.</text>
</comment>
<reference evidence="12" key="1">
    <citation type="submission" date="2016-02" db="EMBL/GenBank/DDBJ databases">
        <authorList>
            <person name="Shin S.-K."/>
            <person name="Yi H."/>
            <person name="Kim E."/>
        </authorList>
    </citation>
    <scope>NUCLEOTIDE SEQUENCE [LARGE SCALE GENOMIC DNA]</scope>
    <source>
        <strain evidence="12">LPB0003</strain>
    </source>
</reference>
<evidence type="ECO:0000256" key="7">
    <source>
        <dbReference type="ARBA" id="ARBA00023237"/>
    </source>
</evidence>
<evidence type="ECO:0000256" key="4">
    <source>
        <dbReference type="ARBA" id="ARBA00022692"/>
    </source>
</evidence>
<dbReference type="GO" id="GO:0044718">
    <property type="term" value="P:siderophore transmembrane transport"/>
    <property type="evidence" value="ECO:0007669"/>
    <property type="project" value="TreeGrafter"/>
</dbReference>
<dbReference type="InterPro" id="IPR012910">
    <property type="entry name" value="Plug_dom"/>
</dbReference>
<organism evidence="11 12">
    <name type="scientific">Polaribacter vadi</name>
    <dbReference type="NCBI Taxonomy" id="1774273"/>
    <lineage>
        <taxon>Bacteria</taxon>
        <taxon>Pseudomonadati</taxon>
        <taxon>Bacteroidota</taxon>
        <taxon>Flavobacteriia</taxon>
        <taxon>Flavobacteriales</taxon>
        <taxon>Flavobacteriaceae</taxon>
    </lineage>
</organism>
<dbReference type="NCBIfam" id="TIGR04057">
    <property type="entry name" value="SusC_RagA_signa"/>
    <property type="match status" value="1"/>
</dbReference>
<dbReference type="InterPro" id="IPR023996">
    <property type="entry name" value="TonB-dep_OMP_SusC/RagA"/>
</dbReference>
<dbReference type="Gene3D" id="2.40.170.20">
    <property type="entry name" value="TonB-dependent receptor, beta-barrel domain"/>
    <property type="match status" value="1"/>
</dbReference>
<keyword evidence="5 9" id="KW-0732">Signal</keyword>
<protein>
    <submittedName>
        <fullName evidence="11">SusC/RagA family TonB-linked outer membrane protein</fullName>
    </submittedName>
</protein>
<keyword evidence="4 8" id="KW-0812">Transmembrane</keyword>
<dbReference type="NCBIfam" id="TIGR04056">
    <property type="entry name" value="OMP_RagA_SusC"/>
    <property type="match status" value="1"/>
</dbReference>
<keyword evidence="2 8" id="KW-0813">Transport</keyword>
<feature type="chain" id="PRO_5008615420" evidence="9">
    <location>
        <begin position="23"/>
        <end position="1097"/>
    </location>
</feature>
<keyword evidence="7 8" id="KW-0998">Cell outer membrane</keyword>
<keyword evidence="6 8" id="KW-0472">Membrane</keyword>
<dbReference type="Proteomes" id="UP000092584">
    <property type="component" value="Unassembled WGS sequence"/>
</dbReference>
<dbReference type="InterPro" id="IPR039426">
    <property type="entry name" value="TonB-dep_rcpt-like"/>
</dbReference>
<dbReference type="STRING" id="1774273.LPB03_15385"/>
<name>A0A1B8TQD9_9FLAO</name>
<evidence type="ECO:0000256" key="2">
    <source>
        <dbReference type="ARBA" id="ARBA00022448"/>
    </source>
</evidence>
<dbReference type="GO" id="GO:0015344">
    <property type="term" value="F:siderophore uptake transmembrane transporter activity"/>
    <property type="evidence" value="ECO:0007669"/>
    <property type="project" value="TreeGrafter"/>
</dbReference>
<evidence type="ECO:0000256" key="9">
    <source>
        <dbReference type="SAM" id="SignalP"/>
    </source>
</evidence>
<dbReference type="InterPro" id="IPR036942">
    <property type="entry name" value="Beta-barrel_TonB_sf"/>
</dbReference>
<evidence type="ECO:0000256" key="5">
    <source>
        <dbReference type="ARBA" id="ARBA00022729"/>
    </source>
</evidence>
<comment type="subcellular location">
    <subcellularLocation>
        <location evidence="1 8">Cell outer membrane</location>
        <topology evidence="1 8">Multi-pass membrane protein</topology>
    </subcellularLocation>
</comment>
<dbReference type="OrthoDB" id="9768177at2"/>
<dbReference type="PANTHER" id="PTHR30069:SF29">
    <property type="entry name" value="HEMOGLOBIN AND HEMOGLOBIN-HAPTOGLOBIN-BINDING PROTEIN 1-RELATED"/>
    <property type="match status" value="1"/>
</dbReference>
<dbReference type="Pfam" id="PF13715">
    <property type="entry name" value="CarbopepD_reg_2"/>
    <property type="match status" value="1"/>
</dbReference>
<dbReference type="RefSeq" id="WP_065320244.1">
    <property type="nucleotide sequence ID" value="NZ_CP017477.1"/>
</dbReference>
<sequence>MKTKFNGILTLLLAFIVQVSFAQVKTITGTVSDNSGSLPGVSVIIKGSTIGAETDFDGKYSIKAKAGDVLVFRYLGYKPSEKTVGSSNIINLTMEEDANVLEEIVVVGYGTSTKKSFTGTATTVTAENLEAKNFTNVSQALTGEVAGVSVINTSGQPGTIGTVRIRGYGSPLGNRAPLYVIDGVPFSGAGELNAINPGDIKTTTVLKDATATAIYGSRGANGVILITTKSGSSNEKSYIEVDVKSGVNFQQIARYDVIKSPEQYVGLVWEGLYNRGVVTNNANPTDFANNTLLTINGIGDGYNMWDAATGDALIDPSTRTVRTGVNRLYTPERYADIAFGTGIRTETNLRMSGGSEKSKYFVSAGYLEDAGYSLNSEYKRYTTRINLTSDVKSWLKLGANFGYAYSESKNNGQTNGAENIFEFSDKMAPLYPVYARYPNTGNLVPDPVYGGAQFDYGSPTGLTAPVPFTRSRPNSDLLNPIGSATLDFVGSQEHAINGNFSADFKFTDWLKFETRFGGQYSFNRAHNAANHVYGPSSNSNGTLTISDGINWSKTFLQLLRFNKSFDDHSLEVIAAHETFETSLAYSQQYKQEVLLPGVFNLSNYLLENQPSFGYINESGIESYFGQATYNYANKYFFSGSIRTDGSSRFINEKWGTFGSVGGSWIVSEEDFMTDSFLSYLKLKASYGITGDQQGPGTATAFTRYNTSYVGGLAISEAVVGNPDLTWETSKMIQGGVEMSFGNYLDVNVDYYRKNTDNLFFNQRVGPSSGISSILVNDGEVLNSGLEFEVNAYLIKKEDFSLNLSFNGEMLSNEMVTLPLDVSTGLPKIIDENSSTDGNYAFTEGRSIFDFYMREWAGVDPSDGAPMWYQYYDDKNNNNVLDAGEGDFATLEDGTSSSTSTMYEYQLLAENANIKKTTTKTYADGTQKYIDKSFIPDLRGAFRISGKIKNFDFSTQFTYSLGGYAYDAQYAELMSDRFGAAGNNYHSDILLRWQNPGDVTGVPILSDNAVVNASSTSSRFITSTDYLGLNNARVGYTVPSNFITKSGVDSINLWVSGDNLFLNTVRNGFNPNTSEAGNSGRALYAPATTITMGVRVKF</sequence>
<comment type="similarity">
    <text evidence="8">Belongs to the TonB-dependent receptor family.</text>
</comment>
<evidence type="ECO:0000256" key="3">
    <source>
        <dbReference type="ARBA" id="ARBA00022452"/>
    </source>
</evidence>
<dbReference type="InterPro" id="IPR037066">
    <property type="entry name" value="Plug_dom_sf"/>
</dbReference>
<feature type="signal peptide" evidence="9">
    <location>
        <begin position="1"/>
        <end position="22"/>
    </location>
</feature>
<dbReference type="PANTHER" id="PTHR30069">
    <property type="entry name" value="TONB-DEPENDENT OUTER MEMBRANE RECEPTOR"/>
    <property type="match status" value="1"/>
</dbReference>
<dbReference type="Pfam" id="PF07715">
    <property type="entry name" value="Plug"/>
    <property type="match status" value="1"/>
</dbReference>
<evidence type="ECO:0000259" key="10">
    <source>
        <dbReference type="Pfam" id="PF07715"/>
    </source>
</evidence>
<dbReference type="SUPFAM" id="SSF56935">
    <property type="entry name" value="Porins"/>
    <property type="match status" value="1"/>
</dbReference>
<gene>
    <name evidence="11" type="ORF">LPB3_13920</name>
</gene>
<evidence type="ECO:0000256" key="1">
    <source>
        <dbReference type="ARBA" id="ARBA00004571"/>
    </source>
</evidence>
<dbReference type="KEGG" id="pob:LPB03_15385"/>
<evidence type="ECO:0000256" key="8">
    <source>
        <dbReference type="PROSITE-ProRule" id="PRU01360"/>
    </source>
</evidence>
<dbReference type="InterPro" id="IPR008969">
    <property type="entry name" value="CarboxyPept-like_regulatory"/>
</dbReference>
<evidence type="ECO:0000313" key="11">
    <source>
        <dbReference type="EMBL" id="OBY61887.1"/>
    </source>
</evidence>
<dbReference type="Gene3D" id="2.60.40.1120">
    <property type="entry name" value="Carboxypeptidase-like, regulatory domain"/>
    <property type="match status" value="1"/>
</dbReference>
<dbReference type="Gene3D" id="2.170.130.10">
    <property type="entry name" value="TonB-dependent receptor, plug domain"/>
    <property type="match status" value="1"/>
</dbReference>
<evidence type="ECO:0000256" key="6">
    <source>
        <dbReference type="ARBA" id="ARBA00023136"/>
    </source>
</evidence>